<protein>
    <submittedName>
        <fullName evidence="1">Uncharacterized protein</fullName>
    </submittedName>
</protein>
<organism evidence="1 2">
    <name type="scientific">Mesorhizobium loti R88b</name>
    <dbReference type="NCBI Taxonomy" id="935548"/>
    <lineage>
        <taxon>Bacteria</taxon>
        <taxon>Pseudomonadati</taxon>
        <taxon>Pseudomonadota</taxon>
        <taxon>Alphaproteobacteria</taxon>
        <taxon>Hyphomicrobiales</taxon>
        <taxon>Phyllobacteriaceae</taxon>
        <taxon>Mesorhizobium</taxon>
    </lineage>
</organism>
<dbReference type="RefSeq" id="WP_027034732.1">
    <property type="nucleotide sequence ID" value="NZ_CP033367.1"/>
</dbReference>
<sequence length="61" mass="6568">MRAIAETIALASTGLFATQAGASWLGICRLRAPHLRARATDYRAAGQARRIIALKARLFDG</sequence>
<evidence type="ECO:0000313" key="2">
    <source>
        <dbReference type="Proteomes" id="UP000503017"/>
    </source>
</evidence>
<dbReference type="EMBL" id="CP033367">
    <property type="protein sequence ID" value="QKD04380.1"/>
    <property type="molecule type" value="Genomic_DNA"/>
</dbReference>
<name>A0A6M7WK55_RHILI</name>
<dbReference type="Proteomes" id="UP000503017">
    <property type="component" value="Chromosome"/>
</dbReference>
<accession>A0A6M7WK55</accession>
<gene>
    <name evidence="1" type="ORF">EB235_25235</name>
</gene>
<dbReference type="AlphaFoldDB" id="A0A6M7WK55"/>
<evidence type="ECO:0000313" key="1">
    <source>
        <dbReference type="EMBL" id="QKD04380.1"/>
    </source>
</evidence>
<proteinExistence type="predicted"/>
<reference evidence="1 2" key="1">
    <citation type="submission" date="2018-10" db="EMBL/GenBank/DDBJ databases">
        <authorList>
            <person name="Perry B.J."/>
            <person name="Sullivan J.T."/>
            <person name="Murphy R.J.T."/>
            <person name="Ramsay J.P."/>
            <person name="Ronson C.W."/>
        </authorList>
    </citation>
    <scope>NUCLEOTIDE SEQUENCE [LARGE SCALE GENOMIC DNA]</scope>
    <source>
        <strain evidence="1 2">R88b</strain>
    </source>
</reference>